<organism evidence="2 3">
    <name type="scientific">Stylophora pistillata</name>
    <name type="common">Smooth cauliflower coral</name>
    <dbReference type="NCBI Taxonomy" id="50429"/>
    <lineage>
        <taxon>Eukaryota</taxon>
        <taxon>Metazoa</taxon>
        <taxon>Cnidaria</taxon>
        <taxon>Anthozoa</taxon>
        <taxon>Hexacorallia</taxon>
        <taxon>Scleractinia</taxon>
        <taxon>Astrocoeniina</taxon>
        <taxon>Pocilloporidae</taxon>
        <taxon>Stylophora</taxon>
    </lineage>
</organism>
<dbReference type="AlphaFoldDB" id="A0A2B4SVI6"/>
<sequence length="734" mass="82075">MADQRSIKGYFGAPENAEKQQKRKANPSAEGTMVNEKKKKSENPTVRVRKFQESWKDAFPWVVHDANQDVMYCSICRRYPAFANLQSSLYIGCGSGGKYRIDSLLHHKASKEHYRCSLQFEKESNPDYVEPIKAAVQRNVVKLSDKCHSALQCLFNTAFFVAHEELAFRKFAGLCELQKKNGVQFGDQYKNDKGCKTFINHIAQVEKGKIQSAVSDSRFMCILSDGSTDSGIVEQETVYVRYVNKKGRSVCHFADIAALESANADGILHAIDQSLAGIGITETTLQQKLVGCNFDGASVMLGSKTGVATQLNNRVNQNIVIMHCVAHNLELGVGDAIKTVPYLQSFLDNVSQIFRFYYYSPKKRRELHGFADIFEEQAAYYSSGSKKTRWVASRHRALLALEKNFAITVKHLEHVGTGTGEDAAKARGMVKAIKAEKFVRFLYFLLDVTKILRELSLQFQSDDLFITEVSTKLETALTKLEGLKDSDPLPITATFQAKFQSNYNSESGLFKCGKESNLDVVLNKGNAMGMQQTFSNFLTDAIAYIEKRFSSLSKPPMNYFEVFDPTKVPGERKLRASFGNDKLVALTDHFSNLLSDDEKEGAVFQWQELKIYLFSHQAMKPLDVYANLLSSRPDSLKHILVLVELMLSLSPSTAKYLLRIKGMDCEINDFDPNPAIEAWLLGAKTKRHAMKRGHEAAVVVPTDGPSVSGPFKTPPLLPPLPELPQIDSSDSDSE</sequence>
<evidence type="ECO:0000313" key="2">
    <source>
        <dbReference type="EMBL" id="PFX32552.1"/>
    </source>
</evidence>
<name>A0A2B4SVI6_STYPI</name>
<accession>A0A2B4SVI6</accession>
<feature type="region of interest" description="Disordered" evidence="1">
    <location>
        <begin position="702"/>
        <end position="734"/>
    </location>
</feature>
<reference evidence="3" key="1">
    <citation type="journal article" date="2017" name="bioRxiv">
        <title>Comparative analysis of the genomes of Stylophora pistillata and Acropora digitifera provides evidence for extensive differences between species of corals.</title>
        <authorList>
            <person name="Voolstra C.R."/>
            <person name="Li Y."/>
            <person name="Liew Y.J."/>
            <person name="Baumgarten S."/>
            <person name="Zoccola D."/>
            <person name="Flot J.-F."/>
            <person name="Tambutte S."/>
            <person name="Allemand D."/>
            <person name="Aranda M."/>
        </authorList>
    </citation>
    <scope>NUCLEOTIDE SEQUENCE [LARGE SCALE GENOMIC DNA]</scope>
</reference>
<feature type="compositionally biased region" description="Pro residues" evidence="1">
    <location>
        <begin position="712"/>
        <end position="722"/>
    </location>
</feature>
<dbReference type="Proteomes" id="UP000225706">
    <property type="component" value="Unassembled WGS sequence"/>
</dbReference>
<feature type="region of interest" description="Disordered" evidence="1">
    <location>
        <begin position="1"/>
        <end position="43"/>
    </location>
</feature>
<comment type="caution">
    <text evidence="2">The sequence shown here is derived from an EMBL/GenBank/DDBJ whole genome shotgun (WGS) entry which is preliminary data.</text>
</comment>
<evidence type="ECO:0000313" key="3">
    <source>
        <dbReference type="Proteomes" id="UP000225706"/>
    </source>
</evidence>
<keyword evidence="3" id="KW-1185">Reference proteome</keyword>
<proteinExistence type="predicted"/>
<dbReference type="PANTHER" id="PTHR46880:SF5">
    <property type="entry name" value="DUF4371 DOMAIN-CONTAINING PROTEIN"/>
    <property type="match status" value="1"/>
</dbReference>
<dbReference type="EMBL" id="LSMT01000021">
    <property type="protein sequence ID" value="PFX32552.1"/>
    <property type="molecule type" value="Genomic_DNA"/>
</dbReference>
<protein>
    <submittedName>
        <fullName evidence="2">Zinc finger protein 862</fullName>
    </submittedName>
</protein>
<gene>
    <name evidence="2" type="primary">ZNF862</name>
    <name evidence="2" type="ORF">AWC38_SpisGene2539</name>
</gene>
<evidence type="ECO:0000256" key="1">
    <source>
        <dbReference type="SAM" id="MobiDB-lite"/>
    </source>
</evidence>
<dbReference type="OrthoDB" id="5954508at2759"/>
<dbReference type="PANTHER" id="PTHR46880">
    <property type="entry name" value="RAS-ASSOCIATING DOMAIN-CONTAINING PROTEIN"/>
    <property type="match status" value="1"/>
</dbReference>